<dbReference type="Proteomes" id="UP000239747">
    <property type="component" value="Unassembled WGS sequence"/>
</dbReference>
<evidence type="ECO:0000256" key="5">
    <source>
        <dbReference type="ARBA" id="ARBA00023315"/>
    </source>
</evidence>
<accession>A0A2S7UB23</accession>
<dbReference type="GO" id="GO:0006654">
    <property type="term" value="P:phosphatidic acid biosynthetic process"/>
    <property type="evidence" value="ECO:0007669"/>
    <property type="project" value="TreeGrafter"/>
</dbReference>
<dbReference type="OrthoDB" id="9803035at2"/>
<dbReference type="AlphaFoldDB" id="A0A2S7UB23"/>
<dbReference type="Pfam" id="PF01553">
    <property type="entry name" value="Acyltransferase"/>
    <property type="match status" value="1"/>
</dbReference>
<evidence type="ECO:0000256" key="2">
    <source>
        <dbReference type="ARBA" id="ARBA00022516"/>
    </source>
</evidence>
<feature type="domain" description="Phospholipid/glycerol acyltransferase" evidence="7">
    <location>
        <begin position="76"/>
        <end position="195"/>
    </location>
</feature>
<dbReference type="CDD" id="cd07989">
    <property type="entry name" value="LPLAT_AGPAT-like"/>
    <property type="match status" value="1"/>
</dbReference>
<keyword evidence="5 8" id="KW-0012">Acyltransferase</keyword>
<dbReference type="SMART" id="SM00563">
    <property type="entry name" value="PlsC"/>
    <property type="match status" value="1"/>
</dbReference>
<evidence type="ECO:0000313" key="9">
    <source>
        <dbReference type="Proteomes" id="UP000239747"/>
    </source>
</evidence>
<gene>
    <name evidence="8" type="ORF">BST92_06580</name>
</gene>
<name>A0A2S7UB23_9FLAO</name>
<reference evidence="8 9" key="1">
    <citation type="submission" date="2017-01" db="EMBL/GenBank/DDBJ databases">
        <title>Trade-off between light-utilization and light-protection in marine flavobacteria.</title>
        <authorList>
            <person name="Kumagai Y."/>
            <person name="Yoshizawa S."/>
            <person name="Kogure K."/>
            <person name="Iwasaki W."/>
        </authorList>
    </citation>
    <scope>NUCLEOTIDE SEQUENCE [LARGE SCALE GENOMIC DNA]</scope>
    <source>
        <strain evidence="8 9">KCTC 32109</strain>
    </source>
</reference>
<comment type="caution">
    <text evidence="8">The sequence shown here is derived from an EMBL/GenBank/DDBJ whole genome shotgun (WGS) entry which is preliminary data.</text>
</comment>
<keyword evidence="2" id="KW-0444">Lipid biosynthesis</keyword>
<evidence type="ECO:0000256" key="1">
    <source>
        <dbReference type="ARBA" id="ARBA00005189"/>
    </source>
</evidence>
<sequence length="249" mass="28289">MQKIISYPLTILHFILFFLMLVIFHPIQLICHKIWGYDAHRKSVAILNWFLMQTQLPLFNTFDFKFKEELPVGPSYIFVSNHQSMFDIPPLIYHLRHYHAKFIAKKELAKGIPSISLNLRIGENCAIDRKDARQSIAALIKFAKNVFEKKRSVVIFAEGSRSRTGVPKPFKTKGLLTLFKYIPDAIVVPVTVNNSWKVDRYGKFPYGIGNKISVLVHEPIPIAGRNGEEIIAQAESVVHGAVTSTAIDS</sequence>
<dbReference type="SUPFAM" id="SSF69593">
    <property type="entry name" value="Glycerol-3-phosphate (1)-acyltransferase"/>
    <property type="match status" value="1"/>
</dbReference>
<dbReference type="PANTHER" id="PTHR10434:SF64">
    <property type="entry name" value="1-ACYL-SN-GLYCEROL-3-PHOSPHATE ACYLTRANSFERASE-RELATED"/>
    <property type="match status" value="1"/>
</dbReference>
<evidence type="ECO:0000256" key="6">
    <source>
        <dbReference type="SAM" id="Phobius"/>
    </source>
</evidence>
<evidence type="ECO:0000256" key="3">
    <source>
        <dbReference type="ARBA" id="ARBA00022679"/>
    </source>
</evidence>
<keyword evidence="3 8" id="KW-0808">Transferase</keyword>
<keyword evidence="9" id="KW-1185">Reference proteome</keyword>
<dbReference type="PANTHER" id="PTHR10434">
    <property type="entry name" value="1-ACYL-SN-GLYCEROL-3-PHOSPHATE ACYLTRANSFERASE"/>
    <property type="match status" value="1"/>
</dbReference>
<dbReference type="GO" id="GO:0003841">
    <property type="term" value="F:1-acylglycerol-3-phosphate O-acyltransferase activity"/>
    <property type="evidence" value="ECO:0007669"/>
    <property type="project" value="TreeGrafter"/>
</dbReference>
<evidence type="ECO:0000313" key="8">
    <source>
        <dbReference type="EMBL" id="PQJ31614.1"/>
    </source>
</evidence>
<protein>
    <submittedName>
        <fullName evidence="8">1-acyl-sn-glycerol-3-phosphate acyltransferase</fullName>
    </submittedName>
</protein>
<evidence type="ECO:0000256" key="4">
    <source>
        <dbReference type="ARBA" id="ARBA00023098"/>
    </source>
</evidence>
<evidence type="ECO:0000259" key="7">
    <source>
        <dbReference type="SMART" id="SM00563"/>
    </source>
</evidence>
<keyword evidence="6" id="KW-1133">Transmembrane helix</keyword>
<comment type="pathway">
    <text evidence="1">Lipid metabolism.</text>
</comment>
<keyword evidence="6" id="KW-0472">Membrane</keyword>
<organism evidence="8 9">
    <name type="scientific">Nonlabens arenilitoris</name>
    <dbReference type="NCBI Taxonomy" id="1217969"/>
    <lineage>
        <taxon>Bacteria</taxon>
        <taxon>Pseudomonadati</taxon>
        <taxon>Bacteroidota</taxon>
        <taxon>Flavobacteriia</taxon>
        <taxon>Flavobacteriales</taxon>
        <taxon>Flavobacteriaceae</taxon>
        <taxon>Nonlabens</taxon>
    </lineage>
</organism>
<proteinExistence type="predicted"/>
<keyword evidence="6" id="KW-0812">Transmembrane</keyword>
<feature type="transmembrane region" description="Helical" evidence="6">
    <location>
        <begin position="7"/>
        <end position="27"/>
    </location>
</feature>
<dbReference type="EMBL" id="MTPW01000001">
    <property type="protein sequence ID" value="PQJ31614.1"/>
    <property type="molecule type" value="Genomic_DNA"/>
</dbReference>
<keyword evidence="4" id="KW-0443">Lipid metabolism</keyword>
<dbReference type="InterPro" id="IPR002123">
    <property type="entry name" value="Plipid/glycerol_acylTrfase"/>
</dbReference>